<proteinExistence type="predicted"/>
<geneLocation type="mitochondrion" evidence="1"/>
<sequence length="82" mass="9335">MEWLNHLSLHMPGFFYFYLSIPVPKEGGRPRTDSCRISWSPAHLPCIPASIRTIFSFDSCSSRPKLLYIPPTLDVYIPPDPG</sequence>
<reference evidence="1" key="1">
    <citation type="journal article" date="2015" name="Genome Biol. Evol.">
        <title>Organellar Genomes of White Spruce (Picea glauca): Assembly and Annotation.</title>
        <authorList>
            <person name="Jackman S.D."/>
            <person name="Warren R.L."/>
            <person name="Gibb E.A."/>
            <person name="Vandervalk B.P."/>
            <person name="Mohamadi H."/>
            <person name="Chu J."/>
            <person name="Raymond A."/>
            <person name="Pleasance S."/>
            <person name="Coope R."/>
            <person name="Wildung M.R."/>
            <person name="Ritland C.E."/>
            <person name="Bousquet J."/>
            <person name="Jones S.J."/>
            <person name="Bohlmann J."/>
            <person name="Birol I."/>
        </authorList>
    </citation>
    <scope>NUCLEOTIDE SEQUENCE [LARGE SCALE GENOMIC DNA]</scope>
    <source>
        <tissue evidence="1">Flushing bud</tissue>
    </source>
</reference>
<protein>
    <submittedName>
        <fullName evidence="1">Uncharacterized protein</fullName>
    </submittedName>
</protein>
<keyword evidence="1" id="KW-0496">Mitochondrion</keyword>
<organism evidence="1">
    <name type="scientific">Picea glauca</name>
    <name type="common">White spruce</name>
    <name type="synonym">Pinus glauca</name>
    <dbReference type="NCBI Taxonomy" id="3330"/>
    <lineage>
        <taxon>Eukaryota</taxon>
        <taxon>Viridiplantae</taxon>
        <taxon>Streptophyta</taxon>
        <taxon>Embryophyta</taxon>
        <taxon>Tracheophyta</taxon>
        <taxon>Spermatophyta</taxon>
        <taxon>Pinopsida</taxon>
        <taxon>Pinidae</taxon>
        <taxon>Conifers I</taxon>
        <taxon>Pinales</taxon>
        <taxon>Pinaceae</taxon>
        <taxon>Picea</taxon>
    </lineage>
</organism>
<name>A0A124GP06_PICGL</name>
<evidence type="ECO:0000313" key="1">
    <source>
        <dbReference type="EMBL" id="KUM50421.1"/>
    </source>
</evidence>
<dbReference type="EMBL" id="LKAM01000001">
    <property type="protein sequence ID" value="KUM50421.1"/>
    <property type="molecule type" value="Genomic_DNA"/>
</dbReference>
<gene>
    <name evidence="1" type="ORF">ABT39_MTgene264</name>
</gene>
<accession>A0A124GP06</accession>
<dbReference type="AlphaFoldDB" id="A0A124GP06"/>
<comment type="caution">
    <text evidence="1">The sequence shown here is derived from an EMBL/GenBank/DDBJ whole genome shotgun (WGS) entry which is preliminary data.</text>
</comment>